<dbReference type="Gene3D" id="3.20.20.80">
    <property type="entry name" value="Glycosidases"/>
    <property type="match status" value="1"/>
</dbReference>
<dbReference type="InterPro" id="IPR017853">
    <property type="entry name" value="GH"/>
</dbReference>
<evidence type="ECO:0000313" key="7">
    <source>
        <dbReference type="Proteomes" id="UP000600247"/>
    </source>
</evidence>
<evidence type="ECO:0000256" key="1">
    <source>
        <dbReference type="ARBA" id="ARBA00007754"/>
    </source>
</evidence>
<dbReference type="PROSITE" id="PS51764">
    <property type="entry name" value="GH26"/>
    <property type="match status" value="1"/>
</dbReference>
<keyword evidence="2 4" id="KW-0378">Hydrolase</keyword>
<keyword evidence="3 4" id="KW-0326">Glycosidase</keyword>
<protein>
    <recommendedName>
        <fullName evidence="5">GH26 domain-containing protein</fullName>
    </recommendedName>
</protein>
<dbReference type="InterPro" id="IPR000805">
    <property type="entry name" value="Glyco_hydro_26"/>
</dbReference>
<gene>
    <name evidence="6" type="ORF">GCM10010918_44910</name>
</gene>
<keyword evidence="7" id="KW-1185">Reference proteome</keyword>
<comment type="caution">
    <text evidence="6">The sequence shown here is derived from an EMBL/GenBank/DDBJ whole genome shotgun (WGS) entry which is preliminary data.</text>
</comment>
<dbReference type="InterPro" id="IPR022790">
    <property type="entry name" value="GH26_dom"/>
</dbReference>
<dbReference type="GO" id="GO:0006080">
    <property type="term" value="P:substituted mannan metabolic process"/>
    <property type="evidence" value="ECO:0007669"/>
    <property type="project" value="InterPro"/>
</dbReference>
<evidence type="ECO:0000256" key="2">
    <source>
        <dbReference type="ARBA" id="ARBA00022801"/>
    </source>
</evidence>
<reference evidence="6 7" key="1">
    <citation type="journal article" date="2014" name="Int. J. Syst. Evol. Microbiol.">
        <title>Complete genome sequence of Corynebacterium casei LMG S-19264T (=DSM 44701T), isolated from a smear-ripened cheese.</title>
        <authorList>
            <consortium name="US DOE Joint Genome Institute (JGI-PGF)"/>
            <person name="Walter F."/>
            <person name="Albersmeier A."/>
            <person name="Kalinowski J."/>
            <person name="Ruckert C."/>
        </authorList>
    </citation>
    <scope>NUCLEOTIDE SEQUENCE [LARGE SCALE GENOMIC DNA]</scope>
    <source>
        <strain evidence="6 7">CGMCC 1.15286</strain>
    </source>
</reference>
<feature type="active site" description="Proton donor" evidence="4">
    <location>
        <position position="174"/>
    </location>
</feature>
<dbReference type="PANTHER" id="PTHR40079:SF4">
    <property type="entry name" value="GH26 DOMAIN-CONTAINING PROTEIN-RELATED"/>
    <property type="match status" value="1"/>
</dbReference>
<evidence type="ECO:0000313" key="6">
    <source>
        <dbReference type="EMBL" id="GGG82528.1"/>
    </source>
</evidence>
<feature type="domain" description="GH26" evidence="5">
    <location>
        <begin position="60"/>
        <end position="349"/>
    </location>
</feature>
<sequence>MAVIVHFSPRKWQRLMALGAISAFLLIQQGGAPIPHTEWAYPVMQDMGDEAAEGQPWTVRFTSKGYNYTLAKAEPKEGAYLGAYVLQDREIGYSMAEFNRRTDKKHASYFKYVGYGEPFPAQWVEQVKEQGAFPHIAWEPNSGLDAVQDDEYLHAFAKAANAADVAIFLRFASEMNGTWTAYSGDAERYIQVWRMVHDVFETEAPQVAMVWTVLNVPELPIESFYPGDAYVDWVGLNVYNVKYHNGNVRQPAQFEDPLMLLDYVYNRFSRRKPIQLSEYGATHFTAVDGVPDLDFAADKIKRLYRSLPELYPRVKAVYYFDVNNLTEYNESRRVNNYAITADDDLLEAYKSVIANVHYLSSAAPSPKDNDRTISETFTYRGFLFYKDGVLYADQTLFTTLLNVQLYSVGANGEQAVLTRWLSISDTLKTAQVDVIRHKIWSGYKMDGNVPINRELIALPLLSTAKSLGYKVKVNGTAINIRE</sequence>
<feature type="active site" description="Nucleophile" evidence="4">
    <location>
        <position position="278"/>
    </location>
</feature>
<organism evidence="6 7">
    <name type="scientific">Paenibacillus radicis</name>
    <name type="common">ex Gao et al. 2016</name>
    <dbReference type="NCBI Taxonomy" id="1737354"/>
    <lineage>
        <taxon>Bacteria</taxon>
        <taxon>Bacillati</taxon>
        <taxon>Bacillota</taxon>
        <taxon>Bacilli</taxon>
        <taxon>Bacillales</taxon>
        <taxon>Paenibacillaceae</taxon>
        <taxon>Paenibacillus</taxon>
    </lineage>
</organism>
<dbReference type="Proteomes" id="UP000600247">
    <property type="component" value="Unassembled WGS sequence"/>
</dbReference>
<dbReference type="Pfam" id="PF02156">
    <property type="entry name" value="Glyco_hydro_26"/>
    <property type="match status" value="1"/>
</dbReference>
<evidence type="ECO:0000259" key="5">
    <source>
        <dbReference type="PROSITE" id="PS51764"/>
    </source>
</evidence>
<evidence type="ECO:0000256" key="3">
    <source>
        <dbReference type="ARBA" id="ARBA00023295"/>
    </source>
</evidence>
<name>A0A917HKE5_9BACL</name>
<accession>A0A917HKE5</accession>
<dbReference type="EMBL" id="BMHY01000010">
    <property type="protein sequence ID" value="GGG82528.1"/>
    <property type="molecule type" value="Genomic_DNA"/>
</dbReference>
<proteinExistence type="inferred from homology"/>
<dbReference type="SUPFAM" id="SSF51445">
    <property type="entry name" value="(Trans)glycosidases"/>
    <property type="match status" value="1"/>
</dbReference>
<dbReference type="GO" id="GO:0016985">
    <property type="term" value="F:mannan endo-1,4-beta-mannosidase activity"/>
    <property type="evidence" value="ECO:0007669"/>
    <property type="project" value="InterPro"/>
</dbReference>
<dbReference type="AlphaFoldDB" id="A0A917HKE5"/>
<evidence type="ECO:0000256" key="4">
    <source>
        <dbReference type="PROSITE-ProRule" id="PRU01100"/>
    </source>
</evidence>
<comment type="similarity">
    <text evidence="1 4">Belongs to the glycosyl hydrolase 26 family.</text>
</comment>
<dbReference type="PANTHER" id="PTHR40079">
    <property type="entry name" value="MANNAN ENDO-1,4-BETA-MANNOSIDASE E-RELATED"/>
    <property type="match status" value="1"/>
</dbReference>